<dbReference type="PANTHER" id="PTHR48125">
    <property type="entry name" value="LP07818P1"/>
    <property type="match status" value="1"/>
</dbReference>
<evidence type="ECO:0000313" key="4">
    <source>
        <dbReference type="Proteomes" id="UP000053424"/>
    </source>
</evidence>
<keyword evidence="4" id="KW-1185">Reference proteome</keyword>
<reference evidence="4" key="2">
    <citation type="submission" date="2015-01" db="EMBL/GenBank/DDBJ databases">
        <title>Evolutionary Origins and Diversification of the Mycorrhizal Mutualists.</title>
        <authorList>
            <consortium name="DOE Joint Genome Institute"/>
            <consortium name="Mycorrhizal Genomics Consortium"/>
            <person name="Kohler A."/>
            <person name="Kuo A."/>
            <person name="Nagy L.G."/>
            <person name="Floudas D."/>
            <person name="Copeland A."/>
            <person name="Barry K.W."/>
            <person name="Cichocki N."/>
            <person name="Veneault-Fourrey C."/>
            <person name="LaButti K."/>
            <person name="Lindquist E.A."/>
            <person name="Lipzen A."/>
            <person name="Lundell T."/>
            <person name="Morin E."/>
            <person name="Murat C."/>
            <person name="Riley R."/>
            <person name="Ohm R."/>
            <person name="Sun H."/>
            <person name="Tunlid A."/>
            <person name="Henrissat B."/>
            <person name="Grigoriev I.V."/>
            <person name="Hibbett D.S."/>
            <person name="Martin F."/>
        </authorList>
    </citation>
    <scope>NUCLEOTIDE SEQUENCE [LARGE SCALE GENOMIC DNA]</scope>
    <source>
        <strain evidence="4">h7</strain>
    </source>
</reference>
<feature type="compositionally biased region" description="Acidic residues" evidence="2">
    <location>
        <begin position="564"/>
        <end position="591"/>
    </location>
</feature>
<feature type="region of interest" description="Disordered" evidence="2">
    <location>
        <begin position="852"/>
        <end position="954"/>
    </location>
</feature>
<feature type="compositionally biased region" description="Acidic residues" evidence="2">
    <location>
        <begin position="745"/>
        <end position="759"/>
    </location>
</feature>
<dbReference type="PANTHER" id="PTHR48125:SF10">
    <property type="entry name" value="OS12G0136300 PROTEIN"/>
    <property type="match status" value="1"/>
</dbReference>
<organism evidence="3 4">
    <name type="scientific">Hebeloma cylindrosporum</name>
    <dbReference type="NCBI Taxonomy" id="76867"/>
    <lineage>
        <taxon>Eukaryota</taxon>
        <taxon>Fungi</taxon>
        <taxon>Dikarya</taxon>
        <taxon>Basidiomycota</taxon>
        <taxon>Agaricomycotina</taxon>
        <taxon>Agaricomycetes</taxon>
        <taxon>Agaricomycetidae</taxon>
        <taxon>Agaricales</taxon>
        <taxon>Agaricineae</taxon>
        <taxon>Hymenogastraceae</taxon>
        <taxon>Hebeloma</taxon>
    </lineage>
</organism>
<feature type="compositionally biased region" description="Low complexity" evidence="2">
    <location>
        <begin position="187"/>
        <end position="210"/>
    </location>
</feature>
<keyword evidence="1" id="KW-0175">Coiled coil</keyword>
<evidence type="ECO:0000256" key="1">
    <source>
        <dbReference type="SAM" id="Coils"/>
    </source>
</evidence>
<dbReference type="OrthoDB" id="2528184at2759"/>
<feature type="region of interest" description="Disordered" evidence="2">
    <location>
        <begin position="171"/>
        <end position="316"/>
    </location>
</feature>
<evidence type="ECO:0000256" key="2">
    <source>
        <dbReference type="SAM" id="MobiDB-lite"/>
    </source>
</evidence>
<feature type="compositionally biased region" description="Acidic residues" evidence="2">
    <location>
        <begin position="806"/>
        <end position="817"/>
    </location>
</feature>
<feature type="compositionally biased region" description="Polar residues" evidence="2">
    <location>
        <begin position="904"/>
        <end position="914"/>
    </location>
</feature>
<accession>A0A0C3CAS9</accession>
<feature type="region of interest" description="Disordered" evidence="2">
    <location>
        <begin position="348"/>
        <end position="381"/>
    </location>
</feature>
<feature type="region of interest" description="Disordered" evidence="2">
    <location>
        <begin position="559"/>
        <end position="635"/>
    </location>
</feature>
<proteinExistence type="predicted"/>
<feature type="region of interest" description="Disordered" evidence="2">
    <location>
        <begin position="1"/>
        <end position="21"/>
    </location>
</feature>
<feature type="coiled-coil region" evidence="1">
    <location>
        <begin position="383"/>
        <end position="431"/>
    </location>
</feature>
<dbReference type="AlphaFoldDB" id="A0A0C3CAS9"/>
<dbReference type="Proteomes" id="UP000053424">
    <property type="component" value="Unassembled WGS sequence"/>
</dbReference>
<feature type="region of interest" description="Disordered" evidence="2">
    <location>
        <begin position="742"/>
        <end position="822"/>
    </location>
</feature>
<gene>
    <name evidence="3" type="ORF">M413DRAFT_64626</name>
</gene>
<dbReference type="EMBL" id="KN831771">
    <property type="protein sequence ID" value="KIM45925.1"/>
    <property type="molecule type" value="Genomic_DNA"/>
</dbReference>
<reference evidence="3 4" key="1">
    <citation type="submission" date="2014-04" db="EMBL/GenBank/DDBJ databases">
        <authorList>
            <consortium name="DOE Joint Genome Institute"/>
            <person name="Kuo A."/>
            <person name="Gay G."/>
            <person name="Dore J."/>
            <person name="Kohler A."/>
            <person name="Nagy L.G."/>
            <person name="Floudas D."/>
            <person name="Copeland A."/>
            <person name="Barry K.W."/>
            <person name="Cichocki N."/>
            <person name="Veneault-Fourrey C."/>
            <person name="LaButti K."/>
            <person name="Lindquist E.A."/>
            <person name="Lipzen A."/>
            <person name="Lundell T."/>
            <person name="Morin E."/>
            <person name="Murat C."/>
            <person name="Sun H."/>
            <person name="Tunlid A."/>
            <person name="Henrissat B."/>
            <person name="Grigoriev I.V."/>
            <person name="Hibbett D.S."/>
            <person name="Martin F."/>
            <person name="Nordberg H.P."/>
            <person name="Cantor M.N."/>
            <person name="Hua S.X."/>
        </authorList>
    </citation>
    <scope>NUCLEOTIDE SEQUENCE [LARGE SCALE GENOMIC DNA]</scope>
    <source>
        <strain evidence="4">h7</strain>
    </source>
</reference>
<feature type="compositionally biased region" description="Polar residues" evidence="2">
    <location>
        <begin position="353"/>
        <end position="371"/>
    </location>
</feature>
<feature type="compositionally biased region" description="Low complexity" evidence="2">
    <location>
        <begin position="860"/>
        <end position="898"/>
    </location>
</feature>
<evidence type="ECO:0000313" key="3">
    <source>
        <dbReference type="EMBL" id="KIM45925.1"/>
    </source>
</evidence>
<feature type="compositionally biased region" description="Low complexity" evidence="2">
    <location>
        <begin position="219"/>
        <end position="230"/>
    </location>
</feature>
<dbReference type="STRING" id="686832.A0A0C3CAS9"/>
<sequence length="995" mass="108396">MGVALPDLPQSTSDDNINRGEKDSIRRRALWALEGKPDVSFNKVEIPDISTPDIEKMMFDFSNKSSFQSSPASSYGNSLIGNKRDSFKLLGPSASAKDQLHTLVEEEEEDDDSVELPQADLHLPLTVSSITENVASPITSTPALAVTKATPAKHRPSNLNLRPLSLTPENLLSMAPSLPSPSPTPSPRTGLRSLSLAPSSSIEESSNDISTKQSRRRSLTLSPSPASRRPILNLALEQLENSPNSSASDERKPSRRSSISYKRSSAHGGVTMNLAGLPTPEMTPTFGRRYSATESLGSTGADDEFFPNPPTQTRPLSASEQHFLYKSHNALLARINDLERVLMRRRESGGYSNGASSRPLSLASNVSSTGSVAMGSAAGSEPSDEMLRLIADLKAERDELKRDVDGWRTRVGDMENQMSVLAKRVENERRDAWVARSRVGLLEVEKGVLMKKMEAVDELMEKEKGLWEQERQLLKEENVECKNRIGELVSELEGVKKELEVERLKKEEADSFATPTPRTFGAYSRPAAASKHGLGFMSVDSECSTTDIDSSDDSFRFGLKVVAEEENDDGDYSEEENALVGYEDEDEEDADTSLQSSSSFDSEEDLPRSLAHLQNMGLPQSPTTPKPLVFTPPRSGHVRKATLSKTWTFPFGGQQQIQAVEPEENDRFFGCLDDLGSDTTSSVPNSPSAYSYEKSKGIFSSGFKFAPPDDNASFFLPDGVGELADDDVEKDDETRLSIVAKAAEEEAESETEVEDEDMFGEIGGIRITFTPPQEEPEPKEERKQIQVSSPVKSTSPPPVLPALNFGEDEDDEEDEQDDLRKVIPFNFGRPLIDEREPSPPPSIAFPIIVTPPAALPRPASPSMIPRPTSPSSIPRAVSSRSMSSSSSDSFSSPPSKVSTMRPGASTTTFSSNYYITPPTKRGGALPSFIPQPVSSPSPLRSMPAPAKPRVIPTSTFIRQPVRKPLLPAVSAKSQNGVGSANGSTLIPTTVIRRSY</sequence>
<protein>
    <submittedName>
        <fullName evidence="3">Uncharacterized protein</fullName>
    </submittedName>
</protein>
<dbReference type="HOGENOM" id="CLU_004656_0_0_1"/>
<name>A0A0C3CAS9_HEBCY</name>